<keyword evidence="1" id="KW-0472">Membrane</keyword>
<keyword evidence="1" id="KW-0812">Transmembrane</keyword>
<gene>
    <name evidence="2" type="ORF">GCM10010276_06100</name>
</gene>
<dbReference type="Proteomes" id="UP001501777">
    <property type="component" value="Unassembled WGS sequence"/>
</dbReference>
<name>A0ABN3KX89_STRLO</name>
<keyword evidence="3" id="KW-1185">Reference proteome</keyword>
<dbReference type="InterPro" id="IPR039708">
    <property type="entry name" value="MT1774/Rv1733c-like"/>
</dbReference>
<accession>A0ABN3KX89</accession>
<comment type="caution">
    <text evidence="2">The sequence shown here is derived from an EMBL/GenBank/DDBJ whole genome shotgun (WGS) entry which is preliminary data.</text>
</comment>
<feature type="transmembrane region" description="Helical" evidence="1">
    <location>
        <begin position="144"/>
        <end position="166"/>
    </location>
</feature>
<sequence>MTKTHRAKAKRVGFWRWRSNPLRRRSDRLEAWILLAAWTLALLGGLLAALVTQGAVQDDLAARRADVHSVSAVLTQDAPRIPPVSTSGYSDDKVWAKVRWVAADGSTHTGTTRVDPGTAVGTRITAWTDHTGRLVLEPPSPTEAWLQTALFSAAAALGAAAVVLAGERLARARLDRRRLAEWDAQWAQVGPQWRKRMLG</sequence>
<dbReference type="RefSeq" id="WP_344398430.1">
    <property type="nucleotide sequence ID" value="NZ_BAAASG010000002.1"/>
</dbReference>
<reference evidence="2 3" key="1">
    <citation type="journal article" date="2019" name="Int. J. Syst. Evol. Microbiol.">
        <title>The Global Catalogue of Microorganisms (GCM) 10K type strain sequencing project: providing services to taxonomists for standard genome sequencing and annotation.</title>
        <authorList>
            <consortium name="The Broad Institute Genomics Platform"/>
            <consortium name="The Broad Institute Genome Sequencing Center for Infectious Disease"/>
            <person name="Wu L."/>
            <person name="Ma J."/>
        </authorList>
    </citation>
    <scope>NUCLEOTIDE SEQUENCE [LARGE SCALE GENOMIC DNA]</scope>
    <source>
        <strain evidence="2 3">JCM 4395</strain>
    </source>
</reference>
<evidence type="ECO:0000313" key="3">
    <source>
        <dbReference type="Proteomes" id="UP001501777"/>
    </source>
</evidence>
<organism evidence="2 3">
    <name type="scientific">Streptomyces longisporus</name>
    <dbReference type="NCBI Taxonomy" id="1948"/>
    <lineage>
        <taxon>Bacteria</taxon>
        <taxon>Bacillati</taxon>
        <taxon>Actinomycetota</taxon>
        <taxon>Actinomycetes</taxon>
        <taxon>Kitasatosporales</taxon>
        <taxon>Streptomycetaceae</taxon>
        <taxon>Streptomyces</taxon>
    </lineage>
</organism>
<evidence type="ECO:0000256" key="1">
    <source>
        <dbReference type="SAM" id="Phobius"/>
    </source>
</evidence>
<evidence type="ECO:0008006" key="4">
    <source>
        <dbReference type="Google" id="ProtNLM"/>
    </source>
</evidence>
<evidence type="ECO:0000313" key="2">
    <source>
        <dbReference type="EMBL" id="GAA2473860.1"/>
    </source>
</evidence>
<keyword evidence="1" id="KW-1133">Transmembrane helix</keyword>
<dbReference type="PANTHER" id="PTHR42305">
    <property type="entry name" value="MEMBRANE PROTEIN RV1733C-RELATED"/>
    <property type="match status" value="1"/>
</dbReference>
<dbReference type="EMBL" id="BAAASG010000002">
    <property type="protein sequence ID" value="GAA2473860.1"/>
    <property type="molecule type" value="Genomic_DNA"/>
</dbReference>
<proteinExistence type="predicted"/>
<protein>
    <recommendedName>
        <fullName evidence="4">Integral membrane protein</fullName>
    </recommendedName>
</protein>
<dbReference type="PANTHER" id="PTHR42305:SF1">
    <property type="entry name" value="MEMBRANE PROTEIN RV1733C-RELATED"/>
    <property type="match status" value="1"/>
</dbReference>